<dbReference type="CDD" id="cd00130">
    <property type="entry name" value="PAS"/>
    <property type="match status" value="1"/>
</dbReference>
<dbReference type="InterPro" id="IPR036890">
    <property type="entry name" value="HATPase_C_sf"/>
</dbReference>
<dbReference type="CDD" id="cd00082">
    <property type="entry name" value="HisKA"/>
    <property type="match status" value="1"/>
</dbReference>
<dbReference type="PROSITE" id="PS50109">
    <property type="entry name" value="HIS_KIN"/>
    <property type="match status" value="1"/>
</dbReference>
<evidence type="ECO:0000259" key="8">
    <source>
        <dbReference type="PROSITE" id="PS50109"/>
    </source>
</evidence>
<reference evidence="10" key="1">
    <citation type="submission" date="2013-11" db="EMBL/GenBank/DDBJ databases">
        <authorList>
            <person name="Hoang H.T."/>
            <person name="Killian M.L."/>
            <person name="Madson D.M."/>
            <person name="Arruda P.H.E."/>
            <person name="Sun D."/>
            <person name="Schwartz K.J."/>
            <person name="Yoon K."/>
        </authorList>
    </citation>
    <scope>NUCLEOTIDE SEQUENCE [LARGE SCALE GENOMIC DNA]</scope>
    <source>
        <strain evidence="10">CDK2</strain>
    </source>
</reference>
<dbReference type="InterPro" id="IPR003661">
    <property type="entry name" value="HisK_dim/P_dom"/>
</dbReference>
<dbReference type="GO" id="GO:0000155">
    <property type="term" value="F:phosphorelay sensor kinase activity"/>
    <property type="evidence" value="ECO:0007669"/>
    <property type="project" value="InterPro"/>
</dbReference>
<feature type="transmembrane region" description="Helical" evidence="7">
    <location>
        <begin position="99"/>
        <end position="115"/>
    </location>
</feature>
<dbReference type="InterPro" id="IPR036097">
    <property type="entry name" value="HisK_dim/P_sf"/>
</dbReference>
<evidence type="ECO:0000256" key="2">
    <source>
        <dbReference type="ARBA" id="ARBA00012438"/>
    </source>
</evidence>
<evidence type="ECO:0000256" key="3">
    <source>
        <dbReference type="ARBA" id="ARBA00022679"/>
    </source>
</evidence>
<dbReference type="EC" id="2.7.13.3" evidence="2"/>
<evidence type="ECO:0000256" key="1">
    <source>
        <dbReference type="ARBA" id="ARBA00000085"/>
    </source>
</evidence>
<dbReference type="Pfam" id="PF00512">
    <property type="entry name" value="HisKA"/>
    <property type="match status" value="1"/>
</dbReference>
<dbReference type="InterPro" id="IPR000014">
    <property type="entry name" value="PAS"/>
</dbReference>
<evidence type="ECO:0000313" key="9">
    <source>
        <dbReference type="EMBL" id="KPN31241.1"/>
    </source>
</evidence>
<proteinExistence type="predicted"/>
<dbReference type="STRING" id="699431.SY89_01984"/>
<feature type="region of interest" description="Disordered" evidence="6">
    <location>
        <begin position="484"/>
        <end position="515"/>
    </location>
</feature>
<dbReference type="Pfam" id="PF00989">
    <property type="entry name" value="PAS"/>
    <property type="match status" value="1"/>
</dbReference>
<feature type="transmembrane region" description="Helical" evidence="7">
    <location>
        <begin position="37"/>
        <end position="56"/>
    </location>
</feature>
<keyword evidence="10" id="KW-1185">Reference proteome</keyword>
<dbReference type="EMBL" id="LGUC01000001">
    <property type="protein sequence ID" value="KPN31241.1"/>
    <property type="molecule type" value="Genomic_DNA"/>
</dbReference>
<keyword evidence="3" id="KW-0808">Transferase</keyword>
<organism evidence="9 10">
    <name type="scientific">Halolamina pelagica</name>
    <dbReference type="NCBI Taxonomy" id="699431"/>
    <lineage>
        <taxon>Archaea</taxon>
        <taxon>Methanobacteriati</taxon>
        <taxon>Methanobacteriota</taxon>
        <taxon>Stenosarchaea group</taxon>
        <taxon>Halobacteria</taxon>
        <taxon>Halobacteriales</taxon>
        <taxon>Haloferacaceae</taxon>
    </lineage>
</organism>
<dbReference type="AlphaFoldDB" id="A0A0P7GBR8"/>
<gene>
    <name evidence="9" type="ORF">SY89_01984</name>
</gene>
<dbReference type="Pfam" id="PF16927">
    <property type="entry name" value="HisKA_7TM"/>
    <property type="match status" value="1"/>
</dbReference>
<evidence type="ECO:0000256" key="5">
    <source>
        <dbReference type="ARBA" id="ARBA00023012"/>
    </source>
</evidence>
<name>A0A0P7GBR8_9EURY</name>
<dbReference type="InterPro" id="IPR031621">
    <property type="entry name" value="HisKA_7TM"/>
</dbReference>
<dbReference type="InterPro" id="IPR050736">
    <property type="entry name" value="Sensor_HK_Regulatory"/>
</dbReference>
<feature type="transmembrane region" description="Helical" evidence="7">
    <location>
        <begin position="144"/>
        <end position="166"/>
    </location>
</feature>
<dbReference type="GO" id="GO:0006355">
    <property type="term" value="P:regulation of DNA-templated transcription"/>
    <property type="evidence" value="ECO:0007669"/>
    <property type="project" value="InterPro"/>
</dbReference>
<keyword evidence="7" id="KW-1133">Transmembrane helix</keyword>
<keyword evidence="7" id="KW-0812">Transmembrane</keyword>
<dbReference type="PANTHER" id="PTHR43711">
    <property type="entry name" value="TWO-COMPONENT HISTIDINE KINASE"/>
    <property type="match status" value="1"/>
</dbReference>
<dbReference type="Gene3D" id="3.30.565.10">
    <property type="entry name" value="Histidine kinase-like ATPase, C-terminal domain"/>
    <property type="match status" value="1"/>
</dbReference>
<dbReference type="Proteomes" id="UP000050535">
    <property type="component" value="Unassembled WGS sequence"/>
</dbReference>
<accession>A0A0P7GBR8</accession>
<feature type="transmembrane region" description="Helical" evidence="7">
    <location>
        <begin position="6"/>
        <end position="25"/>
    </location>
</feature>
<dbReference type="InterPro" id="IPR005467">
    <property type="entry name" value="His_kinase_dom"/>
</dbReference>
<keyword evidence="5" id="KW-0902">Two-component regulatory system</keyword>
<dbReference type="Pfam" id="PF02518">
    <property type="entry name" value="HATPase_c"/>
    <property type="match status" value="1"/>
</dbReference>
<feature type="transmembrane region" description="Helical" evidence="7">
    <location>
        <begin position="68"/>
        <end position="87"/>
    </location>
</feature>
<feature type="domain" description="Histidine kinase" evidence="8">
    <location>
        <begin position="354"/>
        <end position="515"/>
    </location>
</feature>
<protein>
    <recommendedName>
        <fullName evidence="2">histidine kinase</fullName>
        <ecNumber evidence="2">2.7.13.3</ecNumber>
    </recommendedName>
</protein>
<comment type="caution">
    <text evidence="9">The sequence shown here is derived from an EMBL/GenBank/DDBJ whole genome shotgun (WGS) entry which is preliminary data.</text>
</comment>
<dbReference type="InterPro" id="IPR003594">
    <property type="entry name" value="HATPase_dom"/>
</dbReference>
<sequence>MQYTLGVGLATATAIITTLTAAFLLNRSRSAETVSLVGFNVAVAVWTGGNALQVASTTLTGKLFWVNVQYVGIALLPVSIFAFAVYLSGADDRVTRTHLGLLAVPMAALALLSWTNGVHGLVRTSVGLAVVDGVVVLERTFGPAFWLGWVYSNLLNLTATVLVLRSVVYADRIIERRVLALLIGPLVPWVAQFLYLTGAHSIEPETFFAFTAVAFAYAEYSWDSIESAQSRDAVLELLEEGVLVVASDGRVVDLNSATRELLALGDAVAVGEPIDDVLDDYPTLLEAYREGEATTDLTIDAGQTRRHVDVQFSSFAGNVGNPDKVVVLTDVTAIREQERALERQNERLESFASMVSHDLRNPLNVAQGRVELAEAECDSEHLQIAQRAHNRMAGLIDDILTLARQGQSVESVEPVDLGSLARATWEMVETPEASLEVETDLVIRADRSRLQQLLENLFRNAVEHNDPGVTVTLGRSPDGFYVADDGTGIPPDERDDVFEAGYSTRDRGPDWASTS</sequence>
<dbReference type="SMART" id="SM00388">
    <property type="entry name" value="HisKA"/>
    <property type="match status" value="1"/>
</dbReference>
<dbReference type="PANTHER" id="PTHR43711:SF1">
    <property type="entry name" value="HISTIDINE KINASE 1"/>
    <property type="match status" value="1"/>
</dbReference>
<dbReference type="SUPFAM" id="SSF55874">
    <property type="entry name" value="ATPase domain of HSP90 chaperone/DNA topoisomerase II/histidine kinase"/>
    <property type="match status" value="1"/>
</dbReference>
<dbReference type="SUPFAM" id="SSF55785">
    <property type="entry name" value="PYP-like sensor domain (PAS domain)"/>
    <property type="match status" value="1"/>
</dbReference>
<keyword evidence="4 9" id="KW-0418">Kinase</keyword>
<dbReference type="Gene3D" id="1.10.287.130">
    <property type="match status" value="1"/>
</dbReference>
<evidence type="ECO:0000256" key="7">
    <source>
        <dbReference type="SAM" id="Phobius"/>
    </source>
</evidence>
<comment type="catalytic activity">
    <reaction evidence="1">
        <text>ATP + protein L-histidine = ADP + protein N-phospho-L-histidine.</text>
        <dbReference type="EC" id="2.7.13.3"/>
    </reaction>
</comment>
<dbReference type="SUPFAM" id="SSF47384">
    <property type="entry name" value="Homodimeric domain of signal transducing histidine kinase"/>
    <property type="match status" value="1"/>
</dbReference>
<dbReference type="Gene3D" id="3.30.450.20">
    <property type="entry name" value="PAS domain"/>
    <property type="match status" value="1"/>
</dbReference>
<evidence type="ECO:0000256" key="4">
    <source>
        <dbReference type="ARBA" id="ARBA00022777"/>
    </source>
</evidence>
<dbReference type="CDD" id="cd00075">
    <property type="entry name" value="HATPase"/>
    <property type="match status" value="1"/>
</dbReference>
<dbReference type="InterPro" id="IPR035965">
    <property type="entry name" value="PAS-like_dom_sf"/>
</dbReference>
<evidence type="ECO:0000256" key="6">
    <source>
        <dbReference type="SAM" id="MobiDB-lite"/>
    </source>
</evidence>
<evidence type="ECO:0000313" key="10">
    <source>
        <dbReference type="Proteomes" id="UP000050535"/>
    </source>
</evidence>
<feature type="transmembrane region" description="Helical" evidence="7">
    <location>
        <begin position="178"/>
        <end position="196"/>
    </location>
</feature>
<keyword evidence="7" id="KW-0472">Membrane</keyword>
<dbReference type="InterPro" id="IPR013767">
    <property type="entry name" value="PAS_fold"/>
</dbReference>
<dbReference type="RefSeq" id="WP_054583931.1">
    <property type="nucleotide sequence ID" value="NZ_LGUC01000001.1"/>
</dbReference>